<sequence>MKERRQCLLNREKRTPQYGYSATTSATYFGLGSPYYNRGWGSRYHGHHGQMRPGSTTVIKKTVIVNRP</sequence>
<organism evidence="1 2">
    <name type="scientific">Syphacia muris</name>
    <dbReference type="NCBI Taxonomy" id="451379"/>
    <lineage>
        <taxon>Eukaryota</taxon>
        <taxon>Metazoa</taxon>
        <taxon>Ecdysozoa</taxon>
        <taxon>Nematoda</taxon>
        <taxon>Chromadorea</taxon>
        <taxon>Rhabditida</taxon>
        <taxon>Spirurina</taxon>
        <taxon>Oxyuridomorpha</taxon>
        <taxon>Oxyuroidea</taxon>
        <taxon>Oxyuridae</taxon>
        <taxon>Syphacia</taxon>
    </lineage>
</organism>
<dbReference type="Proteomes" id="UP000046393">
    <property type="component" value="Unplaced"/>
</dbReference>
<name>A0A0N5AT69_9BILA</name>
<dbReference type="WBParaSite" id="SMUV_0000801301-mRNA-1">
    <property type="protein sequence ID" value="SMUV_0000801301-mRNA-1"/>
    <property type="gene ID" value="SMUV_0000801301"/>
</dbReference>
<protein>
    <submittedName>
        <fullName evidence="2">Outer dense fiber protein 3-like protein 2</fullName>
    </submittedName>
</protein>
<proteinExistence type="predicted"/>
<reference evidence="2" key="1">
    <citation type="submission" date="2017-02" db="UniProtKB">
        <authorList>
            <consortium name="WormBaseParasite"/>
        </authorList>
    </citation>
    <scope>IDENTIFICATION</scope>
</reference>
<evidence type="ECO:0000313" key="1">
    <source>
        <dbReference type="Proteomes" id="UP000046393"/>
    </source>
</evidence>
<accession>A0A0N5AT69</accession>
<evidence type="ECO:0000313" key="2">
    <source>
        <dbReference type="WBParaSite" id="SMUV_0000801301-mRNA-1"/>
    </source>
</evidence>
<keyword evidence="1" id="KW-1185">Reference proteome</keyword>
<dbReference type="AlphaFoldDB" id="A0A0N5AT69"/>